<protein>
    <submittedName>
        <fullName evidence="3">Glycine/betaine ABC transporter substrate-binding protein</fullName>
    </submittedName>
</protein>
<dbReference type="Gene3D" id="3.40.190.10">
    <property type="entry name" value="Periplasmic binding protein-like II"/>
    <property type="match status" value="1"/>
</dbReference>
<keyword evidence="1" id="KW-0732">Signal</keyword>
<evidence type="ECO:0000259" key="2">
    <source>
        <dbReference type="Pfam" id="PF04069"/>
    </source>
</evidence>
<dbReference type="Pfam" id="PF04069">
    <property type="entry name" value="OpuAC"/>
    <property type="match status" value="1"/>
</dbReference>
<accession>A0A939HAZ8</accession>
<name>A0A939HAZ8_9CLOT</name>
<dbReference type="GO" id="GO:0022857">
    <property type="term" value="F:transmembrane transporter activity"/>
    <property type="evidence" value="ECO:0007669"/>
    <property type="project" value="InterPro"/>
</dbReference>
<comment type="caution">
    <text evidence="3">The sequence shown here is derived from an EMBL/GenBank/DDBJ whole genome shotgun (WGS) entry which is preliminary data.</text>
</comment>
<feature type="domain" description="ABC-type glycine betaine transport system substrate-binding" evidence="2">
    <location>
        <begin position="31"/>
        <end position="300"/>
    </location>
</feature>
<dbReference type="EMBL" id="JAFNJU010000010">
    <property type="protein sequence ID" value="MBO1265834.1"/>
    <property type="molecule type" value="Genomic_DNA"/>
</dbReference>
<dbReference type="AlphaFoldDB" id="A0A939HAZ8"/>
<dbReference type="Gene3D" id="3.40.190.120">
    <property type="entry name" value="Osmoprotection protein (prox), domain 2"/>
    <property type="match status" value="1"/>
</dbReference>
<dbReference type="InterPro" id="IPR007210">
    <property type="entry name" value="ABC_Gly_betaine_transp_sub-bd"/>
</dbReference>
<dbReference type="CDD" id="cd13528">
    <property type="entry name" value="PBP2_osmoprotectants"/>
    <property type="match status" value="1"/>
</dbReference>
<gene>
    <name evidence="3" type="ORF">J3A84_12410</name>
</gene>
<sequence>MKKKIIATIAAAFMSMGILAGCGSSSAEGESITILRGQFAEIDIIAEMAAMLIEENTDLTVEFHDSMNTVAAGNAMVAEEIDLYVSYDGTLLTTILGYDPSDVPEGEDLYDWTIEKGKEDKGLMLSSKFGFENTYALGVKSDYAEENGIETISDLKPFTKDLVFGAEHEFFDEEGTMRFNPFNEHYGIEWKDGVSLDIGLKYAAIDNENIDVTMVYSTDGLNQKSDLKILEDDLKFFPQYYAAFFHRDSLFEEYEETAPNLKEVLLMLEGQISNEEMIEMNYQVDAEGAEPKDVARTFLESKGLMD</sequence>
<dbReference type="RefSeq" id="WP_207600361.1">
    <property type="nucleotide sequence ID" value="NZ_JAFNJU010000010.1"/>
</dbReference>
<reference evidence="3" key="1">
    <citation type="submission" date="2021-03" db="EMBL/GenBank/DDBJ databases">
        <title>Proteiniclasticum marinus sp. nov., isolated from tidal flat sediment.</title>
        <authorList>
            <person name="Namirimu T."/>
            <person name="Yang J.-A."/>
            <person name="Yang S.-H."/>
            <person name="Kim Y.-J."/>
            <person name="Kwon K.K."/>
        </authorList>
    </citation>
    <scope>NUCLEOTIDE SEQUENCE</scope>
    <source>
        <strain evidence="3">SCR006</strain>
    </source>
</reference>
<evidence type="ECO:0000313" key="3">
    <source>
        <dbReference type="EMBL" id="MBO1265834.1"/>
    </source>
</evidence>
<dbReference type="GO" id="GO:0043190">
    <property type="term" value="C:ATP-binding cassette (ABC) transporter complex"/>
    <property type="evidence" value="ECO:0007669"/>
    <property type="project" value="InterPro"/>
</dbReference>
<evidence type="ECO:0000313" key="4">
    <source>
        <dbReference type="Proteomes" id="UP000664218"/>
    </source>
</evidence>
<evidence type="ECO:0000256" key="1">
    <source>
        <dbReference type="SAM" id="SignalP"/>
    </source>
</evidence>
<feature type="chain" id="PRO_5039554471" evidence="1">
    <location>
        <begin position="21"/>
        <end position="306"/>
    </location>
</feature>
<proteinExistence type="predicted"/>
<keyword evidence="4" id="KW-1185">Reference proteome</keyword>
<organism evidence="3 4">
    <name type="scientific">Proteiniclasticum aestuarii</name>
    <dbReference type="NCBI Taxonomy" id="2817862"/>
    <lineage>
        <taxon>Bacteria</taxon>
        <taxon>Bacillati</taxon>
        <taxon>Bacillota</taxon>
        <taxon>Clostridia</taxon>
        <taxon>Eubacteriales</taxon>
        <taxon>Clostridiaceae</taxon>
        <taxon>Proteiniclasticum</taxon>
    </lineage>
</organism>
<dbReference type="SUPFAM" id="SSF53850">
    <property type="entry name" value="Periplasmic binding protein-like II"/>
    <property type="match status" value="1"/>
</dbReference>
<dbReference type="PROSITE" id="PS51257">
    <property type="entry name" value="PROKAR_LIPOPROTEIN"/>
    <property type="match status" value="1"/>
</dbReference>
<dbReference type="Proteomes" id="UP000664218">
    <property type="component" value="Unassembled WGS sequence"/>
</dbReference>
<feature type="signal peptide" evidence="1">
    <location>
        <begin position="1"/>
        <end position="20"/>
    </location>
</feature>